<evidence type="ECO:0000256" key="1">
    <source>
        <dbReference type="SAM" id="MobiDB-lite"/>
    </source>
</evidence>
<sequence>MLLRAFVRPVWDCHTDVSAISSYGGDTLTIGILRAKSQANAARLASSFIPSPYLFYLTATGLEPGKPPNRRTARPNLESPPVRPLQAYPIPETPERTSGETGMTSGLSLAKLRRYQRGGAVRG</sequence>
<protein>
    <submittedName>
        <fullName evidence="2">Uncharacterized protein</fullName>
    </submittedName>
</protein>
<dbReference type="Proteomes" id="UP000184063">
    <property type="component" value="Unassembled WGS sequence"/>
</dbReference>
<proteinExistence type="predicted"/>
<reference evidence="3" key="1">
    <citation type="journal article" date="2017" name="Genome Biol.">
        <title>Comparative genomics reveals high biological diversity and specific adaptations in the industrially and medically important fungal genus Aspergillus.</title>
        <authorList>
            <person name="de Vries R.P."/>
            <person name="Riley R."/>
            <person name="Wiebenga A."/>
            <person name="Aguilar-Osorio G."/>
            <person name="Amillis S."/>
            <person name="Uchima C.A."/>
            <person name="Anderluh G."/>
            <person name="Asadollahi M."/>
            <person name="Askin M."/>
            <person name="Barry K."/>
            <person name="Battaglia E."/>
            <person name="Bayram O."/>
            <person name="Benocci T."/>
            <person name="Braus-Stromeyer S.A."/>
            <person name="Caldana C."/>
            <person name="Canovas D."/>
            <person name="Cerqueira G.C."/>
            <person name="Chen F."/>
            <person name="Chen W."/>
            <person name="Choi C."/>
            <person name="Clum A."/>
            <person name="Dos Santos R.A."/>
            <person name="Damasio A.R."/>
            <person name="Diallinas G."/>
            <person name="Emri T."/>
            <person name="Fekete E."/>
            <person name="Flipphi M."/>
            <person name="Freyberg S."/>
            <person name="Gallo A."/>
            <person name="Gournas C."/>
            <person name="Habgood R."/>
            <person name="Hainaut M."/>
            <person name="Harispe M.L."/>
            <person name="Henrissat B."/>
            <person name="Hilden K.S."/>
            <person name="Hope R."/>
            <person name="Hossain A."/>
            <person name="Karabika E."/>
            <person name="Karaffa L."/>
            <person name="Karanyi Z."/>
            <person name="Krasevec N."/>
            <person name="Kuo A."/>
            <person name="Kusch H."/>
            <person name="LaButti K."/>
            <person name="Lagendijk E.L."/>
            <person name="Lapidus A."/>
            <person name="Levasseur A."/>
            <person name="Lindquist E."/>
            <person name="Lipzen A."/>
            <person name="Logrieco A.F."/>
            <person name="MacCabe A."/>
            <person name="Maekelae M.R."/>
            <person name="Malavazi I."/>
            <person name="Melin P."/>
            <person name="Meyer V."/>
            <person name="Mielnichuk N."/>
            <person name="Miskei M."/>
            <person name="Molnar A.P."/>
            <person name="Mule G."/>
            <person name="Ngan C.Y."/>
            <person name="Orejas M."/>
            <person name="Orosz E."/>
            <person name="Ouedraogo J.P."/>
            <person name="Overkamp K.M."/>
            <person name="Park H.-S."/>
            <person name="Perrone G."/>
            <person name="Piumi F."/>
            <person name="Punt P.J."/>
            <person name="Ram A.F."/>
            <person name="Ramon A."/>
            <person name="Rauscher S."/>
            <person name="Record E."/>
            <person name="Riano-Pachon D.M."/>
            <person name="Robert V."/>
            <person name="Roehrig J."/>
            <person name="Ruller R."/>
            <person name="Salamov A."/>
            <person name="Salih N.S."/>
            <person name="Samson R.A."/>
            <person name="Sandor E."/>
            <person name="Sanguinetti M."/>
            <person name="Schuetze T."/>
            <person name="Sepcic K."/>
            <person name="Shelest E."/>
            <person name="Sherlock G."/>
            <person name="Sophianopoulou V."/>
            <person name="Squina F.M."/>
            <person name="Sun H."/>
            <person name="Susca A."/>
            <person name="Todd R.B."/>
            <person name="Tsang A."/>
            <person name="Unkles S.E."/>
            <person name="van de Wiele N."/>
            <person name="van Rossen-Uffink D."/>
            <person name="Oliveira J.V."/>
            <person name="Vesth T.C."/>
            <person name="Visser J."/>
            <person name="Yu J.-H."/>
            <person name="Zhou M."/>
            <person name="Andersen M.R."/>
            <person name="Archer D.B."/>
            <person name="Baker S.E."/>
            <person name="Benoit I."/>
            <person name="Brakhage A.A."/>
            <person name="Braus G.H."/>
            <person name="Fischer R."/>
            <person name="Frisvad J.C."/>
            <person name="Goldman G.H."/>
            <person name="Houbraken J."/>
            <person name="Oakley B."/>
            <person name="Pocsi I."/>
            <person name="Scazzocchio C."/>
            <person name="Seiboth B."/>
            <person name="vanKuyk P.A."/>
            <person name="Wortman J."/>
            <person name="Dyer P.S."/>
            <person name="Grigoriev I.V."/>
        </authorList>
    </citation>
    <scope>NUCLEOTIDE SEQUENCE [LARGE SCALE GENOMIC DNA]</scope>
    <source>
        <strain evidence="3">CBS 106.47</strain>
    </source>
</reference>
<evidence type="ECO:0000313" key="3">
    <source>
        <dbReference type="Proteomes" id="UP000184063"/>
    </source>
</evidence>
<organism evidence="2 3">
    <name type="scientific">Aspergillus luchuensis (strain CBS 106.47)</name>
    <dbReference type="NCBI Taxonomy" id="1137211"/>
    <lineage>
        <taxon>Eukaryota</taxon>
        <taxon>Fungi</taxon>
        <taxon>Dikarya</taxon>
        <taxon>Ascomycota</taxon>
        <taxon>Pezizomycotina</taxon>
        <taxon>Eurotiomycetes</taxon>
        <taxon>Eurotiomycetidae</taxon>
        <taxon>Eurotiales</taxon>
        <taxon>Aspergillaceae</taxon>
        <taxon>Aspergillus</taxon>
        <taxon>Aspergillus subgen. Circumdati</taxon>
    </lineage>
</organism>
<evidence type="ECO:0000313" key="2">
    <source>
        <dbReference type="EMBL" id="OJZ88898.1"/>
    </source>
</evidence>
<accession>A0A1M3TPU5</accession>
<dbReference type="VEuPathDB" id="FungiDB:ASPFODRAFT_29893"/>
<gene>
    <name evidence="2" type="ORF">ASPFODRAFT_29893</name>
</gene>
<feature type="region of interest" description="Disordered" evidence="1">
    <location>
        <begin position="63"/>
        <end position="123"/>
    </location>
</feature>
<dbReference type="AlphaFoldDB" id="A0A1M3TPU5"/>
<name>A0A1M3TPU5_ASPLC</name>
<dbReference type="EMBL" id="KV878238">
    <property type="protein sequence ID" value="OJZ88898.1"/>
    <property type="molecule type" value="Genomic_DNA"/>
</dbReference>